<evidence type="ECO:0000313" key="3">
    <source>
        <dbReference type="Proteomes" id="UP000541136"/>
    </source>
</evidence>
<dbReference type="NCBIfam" id="TIGR01244">
    <property type="entry name" value="TIGR01244 family sulfur transferase"/>
    <property type="match status" value="1"/>
</dbReference>
<reference evidence="2 3" key="1">
    <citation type="submission" date="2020-08" db="EMBL/GenBank/DDBJ databases">
        <title>Genomic Encyclopedia of Type Strains, Phase IV (KMG-IV): sequencing the most valuable type-strain genomes for metagenomic binning, comparative biology and taxonomic classification.</title>
        <authorList>
            <person name="Goeker M."/>
        </authorList>
    </citation>
    <scope>NUCLEOTIDE SEQUENCE [LARGE SCALE GENOMIC DNA]</scope>
    <source>
        <strain evidence="2 3">DSM 12141</strain>
    </source>
</reference>
<sequence>MSLSYQTLTPDFSVAPQLQPADMRALADAGFKSVIINRPDGEGGPEQPLSDDVLRAAREAGLQARYQPVVSGAITAADVAEFAGLLRELPAPVLAFCRSGARCTNLFQAAREYGVDQTQG</sequence>
<dbReference type="Proteomes" id="UP000541136">
    <property type="component" value="Unassembled WGS sequence"/>
</dbReference>
<dbReference type="EMBL" id="JACHIB010000003">
    <property type="protein sequence ID" value="MBB6082654.1"/>
    <property type="molecule type" value="Genomic_DNA"/>
</dbReference>
<organism evidence="2 3">
    <name type="scientific">Castellaniella defragrans</name>
    <name type="common">Alcaligenes defragrans</name>
    <dbReference type="NCBI Taxonomy" id="75697"/>
    <lineage>
        <taxon>Bacteria</taxon>
        <taxon>Pseudomonadati</taxon>
        <taxon>Pseudomonadota</taxon>
        <taxon>Betaproteobacteria</taxon>
        <taxon>Burkholderiales</taxon>
        <taxon>Alcaligenaceae</taxon>
        <taxon>Castellaniella</taxon>
    </lineage>
</organism>
<accession>A0A7W9WMR1</accession>
<dbReference type="InterPro" id="IPR005939">
    <property type="entry name" value="BLH_phosphatase-like"/>
</dbReference>
<evidence type="ECO:0000259" key="1">
    <source>
        <dbReference type="Pfam" id="PF04273"/>
    </source>
</evidence>
<name>A0A7W9WMR1_CASDE</name>
<protein>
    <submittedName>
        <fullName evidence="2">Uncharacterized protein (TIGR01244 family)</fullName>
    </submittedName>
</protein>
<comment type="caution">
    <text evidence="2">The sequence shown here is derived from an EMBL/GenBank/DDBJ whole genome shotgun (WGS) entry which is preliminary data.</text>
</comment>
<evidence type="ECO:0000313" key="2">
    <source>
        <dbReference type="EMBL" id="MBB6082654.1"/>
    </source>
</evidence>
<dbReference type="GO" id="GO:0016787">
    <property type="term" value="F:hydrolase activity"/>
    <property type="evidence" value="ECO:0007669"/>
    <property type="project" value="InterPro"/>
</dbReference>
<dbReference type="AlphaFoldDB" id="A0A7W9WMR1"/>
<dbReference type="Pfam" id="PF04273">
    <property type="entry name" value="BLH_phosphatase"/>
    <property type="match status" value="1"/>
</dbReference>
<dbReference type="Gene3D" id="3.90.190.10">
    <property type="entry name" value="Protein tyrosine phosphatase superfamily"/>
    <property type="match status" value="1"/>
</dbReference>
<proteinExistence type="predicted"/>
<feature type="domain" description="Beta-lactamase hydrolase-like protein phosphatase-like" evidence="1">
    <location>
        <begin position="5"/>
        <end position="108"/>
    </location>
</feature>
<gene>
    <name evidence="2" type="ORF">HNR28_000679</name>
</gene>
<dbReference type="RefSeq" id="WP_151023747.1">
    <property type="nucleotide sequence ID" value="NZ_JACHIB010000003.1"/>
</dbReference>
<dbReference type="InterPro" id="IPR029021">
    <property type="entry name" value="Prot-tyrosine_phosphatase-like"/>
</dbReference>